<dbReference type="Gramene" id="TraesLAC3D03G01918490.1">
    <property type="protein sequence ID" value="TraesLAC3D03G01918490.1.CDS1"/>
    <property type="gene ID" value="TraesLAC3D03G01918490"/>
</dbReference>
<dbReference type="PANTHER" id="PTHR47993">
    <property type="entry name" value="OS09G0372900 PROTEIN-RELATED"/>
    <property type="match status" value="1"/>
</dbReference>
<gene>
    <name evidence="1" type="primary">LOC123075505</name>
</gene>
<proteinExistence type="predicted"/>
<organism evidence="1">
    <name type="scientific">Triticum aestivum</name>
    <name type="common">Wheat</name>
    <dbReference type="NCBI Taxonomy" id="4565"/>
    <lineage>
        <taxon>Eukaryota</taxon>
        <taxon>Viridiplantae</taxon>
        <taxon>Streptophyta</taxon>
        <taxon>Embryophyta</taxon>
        <taxon>Tracheophyta</taxon>
        <taxon>Spermatophyta</taxon>
        <taxon>Magnoliopsida</taxon>
        <taxon>Liliopsida</taxon>
        <taxon>Poales</taxon>
        <taxon>Poaceae</taxon>
        <taxon>BOP clade</taxon>
        <taxon>Pooideae</taxon>
        <taxon>Triticodae</taxon>
        <taxon>Triticeae</taxon>
        <taxon>Triticinae</taxon>
        <taxon>Triticum</taxon>
    </lineage>
</organism>
<dbReference type="InterPro" id="IPR036047">
    <property type="entry name" value="F-box-like_dom_sf"/>
</dbReference>
<evidence type="ECO:0008006" key="3">
    <source>
        <dbReference type="Google" id="ProtNLM"/>
    </source>
</evidence>
<evidence type="ECO:0000313" key="1">
    <source>
        <dbReference type="EnsemblPlants" id="TraesCS3D02G462500.1.cds1"/>
    </source>
</evidence>
<dbReference type="InterPro" id="IPR050233">
    <property type="entry name" value="A_thaliana_F-box"/>
</dbReference>
<dbReference type="Gramene" id="TraesSTA3D03G01971600.1">
    <property type="protein sequence ID" value="TraesSTA3D03G01971600.1.CDS1"/>
    <property type="gene ID" value="TraesSTA3D03G01971600"/>
</dbReference>
<dbReference type="RefSeq" id="XP_044354031.1">
    <property type="nucleotide sequence ID" value="XM_044498096.1"/>
</dbReference>
<name>A0A3B6H5C2_WHEAT</name>
<dbReference type="Gramene" id="TraesCAD_scaffold_064273_01G000100.1">
    <property type="protein sequence ID" value="TraesCAD_scaffold_064273_01G000100.1"/>
    <property type="gene ID" value="TraesCAD_scaffold_064273_01G000100"/>
</dbReference>
<protein>
    <recommendedName>
        <fullName evidence="3">F-box associated domain-containing protein</fullName>
    </recommendedName>
</protein>
<dbReference type="Proteomes" id="UP000019116">
    <property type="component" value="Chromosome 3D"/>
</dbReference>
<dbReference type="Gramene" id="TraesSYM3D03G02001210.1">
    <property type="protein sequence ID" value="TraesSYM3D03G02001210.1.CDS1"/>
    <property type="gene ID" value="TraesSYM3D03G02001210"/>
</dbReference>
<reference evidence="1" key="1">
    <citation type="submission" date="2018-08" db="EMBL/GenBank/DDBJ databases">
        <authorList>
            <person name="Rossello M."/>
        </authorList>
    </citation>
    <scope>NUCLEOTIDE SEQUENCE [LARGE SCALE GENOMIC DNA]</scope>
    <source>
        <strain evidence="1">cv. Chinese Spring</strain>
    </source>
</reference>
<dbReference type="Gramene" id="TraesCLE_scaffold_059056_01G000200.1">
    <property type="protein sequence ID" value="TraesCLE_scaffold_059056_01G000200.1"/>
    <property type="gene ID" value="TraesCLE_scaffold_059056_01G000200"/>
</dbReference>
<dbReference type="GeneID" id="123075505"/>
<dbReference type="EnsemblPlants" id="TraesCS3D02G462500.1">
    <property type="protein sequence ID" value="TraesCS3D02G462500.1.cds1"/>
    <property type="gene ID" value="TraesCS3D02G462500"/>
</dbReference>
<reference evidence="1" key="2">
    <citation type="submission" date="2018-10" db="UniProtKB">
        <authorList>
            <consortium name="EnsemblPlants"/>
        </authorList>
    </citation>
    <scope>IDENTIFICATION</scope>
</reference>
<keyword evidence="2" id="KW-1185">Reference proteome</keyword>
<dbReference type="Gramene" id="TraesRN3D0101063100.1">
    <property type="protein sequence ID" value="TraesRN3D0101063100.1"/>
    <property type="gene ID" value="TraesRN3D0101063100"/>
</dbReference>
<dbReference type="Gramene" id="TraesCS3D02G462500.1">
    <property type="protein sequence ID" value="TraesCS3D02G462500.1.cds1"/>
    <property type="gene ID" value="TraesCS3D02G462500"/>
</dbReference>
<evidence type="ECO:0000313" key="2">
    <source>
        <dbReference type="Proteomes" id="UP000019116"/>
    </source>
</evidence>
<dbReference type="Gramene" id="TraesCS3D03G1018000.1">
    <property type="protein sequence ID" value="TraesCS3D03G1018000.1.CDS1"/>
    <property type="gene ID" value="TraesCS3D03G1018000"/>
</dbReference>
<dbReference type="SUPFAM" id="SSF81383">
    <property type="entry name" value="F-box domain"/>
    <property type="match status" value="1"/>
</dbReference>
<dbReference type="RefSeq" id="XP_044354030.1">
    <property type="nucleotide sequence ID" value="XM_044498095.1"/>
</dbReference>
<accession>A0A3B6H5C2</accession>
<dbReference type="Gramene" id="TraesWEE_scaffold_115925_01G000100.1">
    <property type="protein sequence ID" value="TraesWEE_scaffold_115925_01G000100.1"/>
    <property type="gene ID" value="TraesWEE_scaffold_115925_01G000100"/>
</dbReference>
<dbReference type="AlphaFoldDB" id="A0A3B6H5C2"/>
<dbReference type="Gramene" id="TraesARI3D03G02010400.1">
    <property type="protein sequence ID" value="TraesARI3D03G02010400.1.CDS1"/>
    <property type="gene ID" value="TraesARI3D03G02010400"/>
</dbReference>
<dbReference type="KEGG" id="taes:123075505"/>
<dbReference type="Gramene" id="TraesROB_scaffold_061820_01G000200.1">
    <property type="protein sequence ID" value="TraesROB_scaffold_061820_01G000200.1"/>
    <property type="gene ID" value="TraesROB_scaffold_061820_01G000200"/>
</dbReference>
<dbReference type="PANTHER" id="PTHR47993:SF200">
    <property type="entry name" value="GENOME ASSEMBLY, CHROMOSOME: II"/>
    <property type="match status" value="1"/>
</dbReference>
<sequence>MSSQPATMAAAARAAATHLLPGLPDEVVVWEILVRLPPKAILRCRAWRLATSTRDFLLAHHARQPTTPLLYGYNCAGDVVESLDIIPLDNVAGVDELQYSARLGIRSVYGHGLLLQDSCDGLLLLHNGSLHWYVNSYITVFDTISESLRLMQCSIVIDCADLFEMGGMLGMFGLNYEGTSVEIWAMQDYKSEIWALKYRVELPVAEISLQCGKFDHRWEVVATSSWDGHVLVLVHFDDWLLQVGMEGQLVASFHRKGLRPTRLRLKQSLVSHAFFRTLEGYVVNNSPFIR</sequence>